<sequence length="105" mass="11742">MNDVTFSEPVTVVLPRGSQRKVATSFEAIECLQNEWPLWARGRSWRKACMACRNALDGWCSAKAARRRFIKAAKHAHLMPGYHATVSPVWGWPACKTGNTAQIAQ</sequence>
<accession>A0ABV3X191</accession>
<keyword evidence="2" id="KW-1185">Reference proteome</keyword>
<proteinExistence type="predicted"/>
<dbReference type="Gene3D" id="6.10.250.730">
    <property type="match status" value="1"/>
</dbReference>
<protein>
    <submittedName>
        <fullName evidence="1">DUF982 domain-containing protein</fullName>
    </submittedName>
</protein>
<dbReference type="EMBL" id="JAZHFV010000011">
    <property type="protein sequence ID" value="MEX4010286.1"/>
    <property type="molecule type" value="Genomic_DNA"/>
</dbReference>
<reference evidence="1 2" key="1">
    <citation type="submission" date="2024-01" db="EMBL/GenBank/DDBJ databases">
        <title>New evidence supports the origin of RcGTA from prophage.</title>
        <authorList>
            <person name="Xu Y."/>
            <person name="Liu B."/>
            <person name="Chen F."/>
        </authorList>
    </citation>
    <scope>NUCLEOTIDE SEQUENCE [LARGE SCALE GENOMIC DNA]</scope>
    <source>
        <strain evidence="1 2">CBW1107-2</strain>
    </source>
</reference>
<evidence type="ECO:0000313" key="2">
    <source>
        <dbReference type="Proteomes" id="UP001559025"/>
    </source>
</evidence>
<dbReference type="Pfam" id="PF06169">
    <property type="entry name" value="DUF982"/>
    <property type="match status" value="1"/>
</dbReference>
<organism evidence="1 2">
    <name type="scientific">Neoaquamicrobium sediminum</name>
    <dbReference type="NCBI Taxonomy" id="1849104"/>
    <lineage>
        <taxon>Bacteria</taxon>
        <taxon>Pseudomonadati</taxon>
        <taxon>Pseudomonadota</taxon>
        <taxon>Alphaproteobacteria</taxon>
        <taxon>Hyphomicrobiales</taxon>
        <taxon>Phyllobacteriaceae</taxon>
        <taxon>Neoaquamicrobium</taxon>
    </lineage>
</organism>
<dbReference type="Proteomes" id="UP001559025">
    <property type="component" value="Unassembled WGS sequence"/>
</dbReference>
<gene>
    <name evidence="1" type="ORF">V1479_23475</name>
</gene>
<evidence type="ECO:0000313" key="1">
    <source>
        <dbReference type="EMBL" id="MEX4010286.1"/>
    </source>
</evidence>
<name>A0ABV3X191_9HYPH</name>
<dbReference type="InterPro" id="IPR010385">
    <property type="entry name" value="DUF982"/>
</dbReference>
<dbReference type="RefSeq" id="WP_368804998.1">
    <property type="nucleotide sequence ID" value="NZ_JAZHFV010000011.1"/>
</dbReference>
<comment type="caution">
    <text evidence="1">The sequence shown here is derived from an EMBL/GenBank/DDBJ whole genome shotgun (WGS) entry which is preliminary data.</text>
</comment>